<dbReference type="PROSITE" id="PS50928">
    <property type="entry name" value="ABC_TM1"/>
    <property type="match status" value="1"/>
</dbReference>
<evidence type="ECO:0000313" key="11">
    <source>
        <dbReference type="EMBL" id="TWB98048.1"/>
    </source>
</evidence>
<evidence type="ECO:0000256" key="6">
    <source>
        <dbReference type="ARBA" id="ARBA00022970"/>
    </source>
</evidence>
<feature type="transmembrane region" description="Helical" evidence="9">
    <location>
        <begin position="184"/>
        <end position="202"/>
    </location>
</feature>
<dbReference type="Pfam" id="PF00528">
    <property type="entry name" value="BPD_transp_1"/>
    <property type="match status" value="1"/>
</dbReference>
<dbReference type="GO" id="GO:0022857">
    <property type="term" value="F:transmembrane transporter activity"/>
    <property type="evidence" value="ECO:0007669"/>
    <property type="project" value="InterPro"/>
</dbReference>
<dbReference type="InterPro" id="IPR035906">
    <property type="entry name" value="MetI-like_sf"/>
</dbReference>
<feature type="transmembrane region" description="Helical" evidence="9">
    <location>
        <begin position="264"/>
        <end position="283"/>
    </location>
</feature>
<dbReference type="OrthoDB" id="9808531at2"/>
<dbReference type="InterPro" id="IPR010065">
    <property type="entry name" value="AA_ABC_transptr_permease_3TM"/>
</dbReference>
<evidence type="ECO:0000256" key="3">
    <source>
        <dbReference type="ARBA" id="ARBA00022448"/>
    </source>
</evidence>
<keyword evidence="12" id="KW-1185">Reference proteome</keyword>
<keyword evidence="4" id="KW-1003">Cell membrane</keyword>
<evidence type="ECO:0000256" key="9">
    <source>
        <dbReference type="RuleBase" id="RU363032"/>
    </source>
</evidence>
<dbReference type="PANTHER" id="PTHR30614">
    <property type="entry name" value="MEMBRANE COMPONENT OF AMINO ACID ABC TRANSPORTER"/>
    <property type="match status" value="1"/>
</dbReference>
<dbReference type="STRING" id="1755647.AS156_11405"/>
<dbReference type="Gene3D" id="1.10.3720.10">
    <property type="entry name" value="MetI-like"/>
    <property type="match status" value="2"/>
</dbReference>
<evidence type="ECO:0000313" key="12">
    <source>
        <dbReference type="Proteomes" id="UP000321304"/>
    </source>
</evidence>
<reference evidence="11 12" key="1">
    <citation type="submission" date="2019-06" db="EMBL/GenBank/DDBJ databases">
        <title>Genomic Encyclopedia of Type Strains, Phase IV (KMG-V): Genome sequencing to study the core and pangenomes of soil and plant-associated prokaryotes.</title>
        <authorList>
            <person name="Whitman W."/>
        </authorList>
    </citation>
    <scope>NUCLEOTIDE SEQUENCE [LARGE SCALE GENOMIC DNA]</scope>
    <source>
        <strain evidence="11 12">BR 10355</strain>
    </source>
</reference>
<dbReference type="CDD" id="cd06261">
    <property type="entry name" value="TM_PBP2"/>
    <property type="match status" value="1"/>
</dbReference>
<feature type="domain" description="ABC transmembrane type-1" evidence="10">
    <location>
        <begin position="92"/>
        <end position="383"/>
    </location>
</feature>
<dbReference type="EMBL" id="VITY01000006">
    <property type="protein sequence ID" value="TWB98048.1"/>
    <property type="molecule type" value="Genomic_DNA"/>
</dbReference>
<dbReference type="AlphaFoldDB" id="A0A560LR57"/>
<keyword evidence="6" id="KW-0029">Amino-acid transport</keyword>
<feature type="transmembrane region" description="Helical" evidence="9">
    <location>
        <begin position="96"/>
        <end position="116"/>
    </location>
</feature>
<evidence type="ECO:0000256" key="1">
    <source>
        <dbReference type="ARBA" id="ARBA00004429"/>
    </source>
</evidence>
<sequence length="395" mass="43338">MTTSTPKRPPARPWRLSLSDPRVAGLFWQILVVGIAVAIVAFLWSNAIHNLSVRRISTGFAFLGREAGMPIADSWIDYTPKDTYLRAFIVGIVNTLRVAVIGIVLATVIGTLVGIARLSSNWLLARLAAVYVEVLRDLPLLLQLLFWYVLMQGLPAARQAWKPVEGVYLSNRGLILPSVPLHEANWWTILALVAGLMVFRFVRRRLIAQQMVDGRARAAWPYALGLVVALPALVSFLSGASWSITLPELRGFNFVGGLTLAPEYFALLIALVTYTSAFIAEIVRSGIQAVPRGQSEAAKALGLKRGFVLQHIVLPQALRVIIPPMTSQYLNLTKNSSLAVAVGYQDIVSVANTTLNQTGQAIESIALIMLVFLTISLGISLFMNWYNARIALVER</sequence>
<dbReference type="InterPro" id="IPR000515">
    <property type="entry name" value="MetI-like"/>
</dbReference>
<protein>
    <submittedName>
        <fullName evidence="11">Amino acid ABC transporter membrane protein 1 (PAAT family)</fullName>
    </submittedName>
</protein>
<evidence type="ECO:0000256" key="5">
    <source>
        <dbReference type="ARBA" id="ARBA00022692"/>
    </source>
</evidence>
<feature type="transmembrane region" description="Helical" evidence="9">
    <location>
        <begin position="222"/>
        <end position="244"/>
    </location>
</feature>
<evidence type="ECO:0000256" key="8">
    <source>
        <dbReference type="ARBA" id="ARBA00023136"/>
    </source>
</evidence>
<evidence type="ECO:0000256" key="2">
    <source>
        <dbReference type="ARBA" id="ARBA00010072"/>
    </source>
</evidence>
<evidence type="ECO:0000256" key="4">
    <source>
        <dbReference type="ARBA" id="ARBA00022475"/>
    </source>
</evidence>
<organism evidence="11 12">
    <name type="scientific">Bradyrhizobium macuxiense</name>
    <dbReference type="NCBI Taxonomy" id="1755647"/>
    <lineage>
        <taxon>Bacteria</taxon>
        <taxon>Pseudomonadati</taxon>
        <taxon>Pseudomonadota</taxon>
        <taxon>Alphaproteobacteria</taxon>
        <taxon>Hyphomicrobiales</taxon>
        <taxon>Nitrobacteraceae</taxon>
        <taxon>Bradyrhizobium</taxon>
    </lineage>
</organism>
<name>A0A560LR57_9BRAD</name>
<dbReference type="NCBIfam" id="TIGR01726">
    <property type="entry name" value="HEQRo_perm_3TM"/>
    <property type="match status" value="1"/>
</dbReference>
<dbReference type="InterPro" id="IPR043429">
    <property type="entry name" value="ArtM/GltK/GlnP/TcyL/YhdX-like"/>
</dbReference>
<evidence type="ECO:0000256" key="7">
    <source>
        <dbReference type="ARBA" id="ARBA00022989"/>
    </source>
</evidence>
<proteinExistence type="inferred from homology"/>
<keyword evidence="3 9" id="KW-0813">Transport</keyword>
<evidence type="ECO:0000259" key="10">
    <source>
        <dbReference type="PROSITE" id="PS50928"/>
    </source>
</evidence>
<keyword evidence="5 9" id="KW-0812">Transmembrane</keyword>
<gene>
    <name evidence="11" type="ORF">FBZ93_1066</name>
</gene>
<comment type="similarity">
    <text evidence="2">Belongs to the binding-protein-dependent transport system permease family. HisMQ subfamily.</text>
</comment>
<dbReference type="GO" id="GO:0006865">
    <property type="term" value="P:amino acid transport"/>
    <property type="evidence" value="ECO:0007669"/>
    <property type="project" value="UniProtKB-KW"/>
</dbReference>
<dbReference type="SUPFAM" id="SSF161098">
    <property type="entry name" value="MetI-like"/>
    <property type="match status" value="2"/>
</dbReference>
<dbReference type="GO" id="GO:0043190">
    <property type="term" value="C:ATP-binding cassette (ABC) transporter complex"/>
    <property type="evidence" value="ECO:0007669"/>
    <property type="project" value="InterPro"/>
</dbReference>
<feature type="transmembrane region" description="Helical" evidence="9">
    <location>
        <begin position="365"/>
        <end position="386"/>
    </location>
</feature>
<keyword evidence="8 9" id="KW-0472">Membrane</keyword>
<comment type="subcellular location">
    <subcellularLocation>
        <location evidence="1">Cell inner membrane</location>
        <topology evidence="1">Multi-pass membrane protein</topology>
    </subcellularLocation>
    <subcellularLocation>
        <location evidence="9">Cell membrane</location>
        <topology evidence="9">Multi-pass membrane protein</topology>
    </subcellularLocation>
</comment>
<feature type="transmembrane region" description="Helical" evidence="9">
    <location>
        <begin position="26"/>
        <end position="44"/>
    </location>
</feature>
<dbReference type="Proteomes" id="UP000321304">
    <property type="component" value="Unassembled WGS sequence"/>
</dbReference>
<keyword evidence="7 9" id="KW-1133">Transmembrane helix</keyword>
<comment type="caution">
    <text evidence="11">The sequence shown here is derived from an EMBL/GenBank/DDBJ whole genome shotgun (WGS) entry which is preliminary data.</text>
</comment>
<dbReference type="RefSeq" id="WP_146987071.1">
    <property type="nucleotide sequence ID" value="NZ_VITY01000006.1"/>
</dbReference>
<dbReference type="PANTHER" id="PTHR30614:SF37">
    <property type="entry name" value="AMINO-ACID ABC TRANSPORTER PERMEASE PROTEIN YHDX-RELATED"/>
    <property type="match status" value="1"/>
</dbReference>
<accession>A0A560LR57</accession>